<evidence type="ECO:0000259" key="4">
    <source>
        <dbReference type="PROSITE" id="PS50075"/>
    </source>
</evidence>
<organism evidence="5 6">
    <name type="scientific">Photorhabdus akhurstii</name>
    <dbReference type="NCBI Taxonomy" id="171438"/>
    <lineage>
        <taxon>Bacteria</taxon>
        <taxon>Pseudomonadati</taxon>
        <taxon>Pseudomonadota</taxon>
        <taxon>Gammaproteobacteria</taxon>
        <taxon>Enterobacterales</taxon>
        <taxon>Morganellaceae</taxon>
        <taxon>Photorhabdus</taxon>
    </lineage>
</organism>
<comment type="cofactor">
    <cofactor evidence="1">
        <name>pantetheine 4'-phosphate</name>
        <dbReference type="ChEBI" id="CHEBI:47942"/>
    </cofactor>
</comment>
<dbReference type="Pfam" id="PF00975">
    <property type="entry name" value="Thioesterase"/>
    <property type="match status" value="1"/>
</dbReference>
<dbReference type="InterPro" id="IPR010071">
    <property type="entry name" value="AA_adenyl_dom"/>
</dbReference>
<feature type="domain" description="Carrier" evidence="4">
    <location>
        <begin position="1021"/>
        <end position="1092"/>
    </location>
</feature>
<dbReference type="InterPro" id="IPR001031">
    <property type="entry name" value="Thioesterase"/>
</dbReference>
<dbReference type="Proteomes" id="UP000693715">
    <property type="component" value="Chromosome"/>
</dbReference>
<keyword evidence="6" id="KW-1185">Reference proteome</keyword>
<dbReference type="PANTHER" id="PTHR45527:SF1">
    <property type="entry name" value="FATTY ACID SYNTHASE"/>
    <property type="match status" value="1"/>
</dbReference>
<accession>A0ABX8LYP1</accession>
<dbReference type="CDD" id="cd19531">
    <property type="entry name" value="LCL_NRPS-like"/>
    <property type="match status" value="1"/>
</dbReference>
<evidence type="ECO:0000313" key="5">
    <source>
        <dbReference type="EMBL" id="QXF35446.1"/>
    </source>
</evidence>
<dbReference type="InterPro" id="IPR006162">
    <property type="entry name" value="Ppantetheine_attach_site"/>
</dbReference>
<dbReference type="InterPro" id="IPR025110">
    <property type="entry name" value="AMP-bd_C"/>
</dbReference>
<dbReference type="InterPro" id="IPR009081">
    <property type="entry name" value="PP-bd_ACP"/>
</dbReference>
<reference evidence="5 6" key="1">
    <citation type="submission" date="2017-03" db="EMBL/GenBank/DDBJ databases">
        <title>Genome comparison of Photorhabdus luminescens strain 0813-124 phase variants.</title>
        <authorList>
            <person name="Chien C.-C."/>
            <person name="Chen W.-J."/>
            <person name="Shih M.-C."/>
            <person name="Hsieh F.-C."/>
        </authorList>
    </citation>
    <scope>NUCLEOTIDE SEQUENCE [LARGE SCALE GENOMIC DNA]</scope>
    <source>
        <strain evidence="5 6">0813-124 phase II</strain>
    </source>
</reference>
<protein>
    <recommendedName>
        <fullName evidence="4">Carrier domain-containing protein</fullName>
    </recommendedName>
</protein>
<dbReference type="InterPro" id="IPR001242">
    <property type="entry name" value="Condensation_dom"/>
</dbReference>
<keyword evidence="2" id="KW-0596">Phosphopantetheine</keyword>
<dbReference type="PROSITE" id="PS50075">
    <property type="entry name" value="CARRIER"/>
    <property type="match status" value="1"/>
</dbReference>
<dbReference type="Pfam" id="PF13193">
    <property type="entry name" value="AMP-binding_C"/>
    <property type="match status" value="1"/>
</dbReference>
<proteinExistence type="predicted"/>
<dbReference type="PROSITE" id="PS00012">
    <property type="entry name" value="PHOSPHOPANTETHEINE"/>
    <property type="match status" value="1"/>
</dbReference>
<dbReference type="InterPro" id="IPR020845">
    <property type="entry name" value="AMP-binding_CS"/>
</dbReference>
<sequence length="1357" mass="153925">MAVKLSKGFPILSEQQKELFDLLLKKKGIQLAEKEKIQPTTQSEIPLSLAQERIWFLHQLEPNSAFYNTPFVIKLKGQLDYSALEMAVQTVIDRHEILRTIFPTENNMPLQKIMPSLSIKLPIIDLSNYDDIGDREAKAHEITDESVQDIFNLEKGPLVKTKLIKLSNVEHWFIFLTHHMVFDGWSVPVLGRELTIAYNAYLEGVKPNFDVLSIQYKDFSVWQRERLTTKEHSEKLLNYWKKELNNFIPNLTIDGDYSRPSIQRYNGASIFFDISQEKVKILEKICQENHVTLFVGLLTVFKLLVYIYTEETDITISTGIANRNRAEIEPLIGCFINILLLRSDLSNNPTFIELIRRIGNKTSEAFSHQDLPFELLVSELQPKRDSSFSPLVQMMIVFHNADLEVDTMNNLFSEMISPEKNIAQYDLLLHLIKSDNGVKAVLEYNTDLYKKETARSITQRFNILLEKIITNPAININRLNLLNQGDEYFLAKVNNTTIPIENIQLHELFERQVANNPQAVAVYDGEQVITYSELSHKVNLTVQALYQFGVKPGAIVAICVDPSTELIQYMLAILKIGAAYLPLDSSYPEERLQYMLDNAEVATIVTQKKYVKNINIEENNRQLLIVEEANNNSLPTDSKLSYHADPESLAYVIYTSGSTGRPKGIAIKHRGIVNNLLDLNLNFSLKPSDRLILISSTSFDMSVYEIFGTLSAGAAVVIPERSKHKDPRHWVELIEKFNISVWNSAPAILSLLIESIKIVDRYKIQSIRLIILGGDWAPIPLLKNIKEEVIPNSEIVVLGGATEASIHSIIYPVKSIQDHWKSIPYGHPMKNQTAYILSKTLQPLPTGMQGELYIGGIGLAREYINNPSLTAEKFIPNPFSNITGERLYRTGDLARWMPDGNIELIGRIDTSQVKIHGLRIELEEIANVIKKIPGVLDSLVITLNNENTSKSLAAFIIMAPKVETTVTQIKSHISDYLPTFMVPSHIVFIEKIPLSPNGKVDRRQLQEYCHSKIELRQDITLPITQTEKMLTAIWKEILDVETISIDDDFFEIGGNSLKLIRVIQKLPININVIDLMRNPTISQLATKIDNYNSCQKDEKLIYQFSTNANHAEEKKTIVCVPYGGGSAVIYQYLAKLIEHKFNVYAVAIPDTQNNNRSIESIAEQCTNELKTVFGETISLYLYGHCAGVALALEIAKQLEKNGFRVERTFVGAALPWARNKLLRAIGNIQLVNPFRNQQAILNYIQKLGGIEEIEDPTKLSFVTEAFVRDANWAEDYIYNHLKSKEKLKSPITCIIGGNDPLTPNYMKKYKEWSTFSNQVDLVVIENAGHYFLKDKVTELSRILIESTSNISSATNGE</sequence>
<dbReference type="Pfam" id="PF00550">
    <property type="entry name" value="PP-binding"/>
    <property type="match status" value="1"/>
</dbReference>
<evidence type="ECO:0000256" key="2">
    <source>
        <dbReference type="ARBA" id="ARBA00022450"/>
    </source>
</evidence>
<dbReference type="Pfam" id="PF00501">
    <property type="entry name" value="AMP-binding"/>
    <property type="match status" value="1"/>
</dbReference>
<evidence type="ECO:0000256" key="3">
    <source>
        <dbReference type="ARBA" id="ARBA00022553"/>
    </source>
</evidence>
<dbReference type="InterPro" id="IPR000873">
    <property type="entry name" value="AMP-dep_synth/lig_dom"/>
</dbReference>
<gene>
    <name evidence="5" type="ORF">B0X70_21315</name>
</gene>
<dbReference type="Pfam" id="PF00668">
    <property type="entry name" value="Condensation"/>
    <property type="match status" value="1"/>
</dbReference>
<dbReference type="RefSeq" id="WP_217470302.1">
    <property type="nucleotide sequence ID" value="NZ_CP020335.1"/>
</dbReference>
<evidence type="ECO:0000313" key="6">
    <source>
        <dbReference type="Proteomes" id="UP000693715"/>
    </source>
</evidence>
<evidence type="ECO:0000256" key="1">
    <source>
        <dbReference type="ARBA" id="ARBA00001957"/>
    </source>
</evidence>
<name>A0ABX8LYP1_9GAMM</name>
<dbReference type="EMBL" id="CP020335">
    <property type="protein sequence ID" value="QXF35446.1"/>
    <property type="molecule type" value="Genomic_DNA"/>
</dbReference>
<dbReference type="NCBIfam" id="TIGR01733">
    <property type="entry name" value="AA-adenyl-dom"/>
    <property type="match status" value="1"/>
</dbReference>
<dbReference type="CDD" id="cd05930">
    <property type="entry name" value="A_NRPS"/>
    <property type="match status" value="1"/>
</dbReference>
<dbReference type="PANTHER" id="PTHR45527">
    <property type="entry name" value="NONRIBOSOMAL PEPTIDE SYNTHETASE"/>
    <property type="match status" value="1"/>
</dbReference>
<keyword evidence="3" id="KW-0597">Phosphoprotein</keyword>
<dbReference type="PROSITE" id="PS00455">
    <property type="entry name" value="AMP_BINDING"/>
    <property type="match status" value="1"/>
</dbReference>